<dbReference type="RefSeq" id="WP_126693904.1">
    <property type="nucleotide sequence ID" value="NZ_RXOF01000008.1"/>
</dbReference>
<protein>
    <submittedName>
        <fullName evidence="2">Uncharacterized protein</fullName>
    </submittedName>
</protein>
<evidence type="ECO:0000313" key="3">
    <source>
        <dbReference type="Proteomes" id="UP000282184"/>
    </source>
</evidence>
<gene>
    <name evidence="2" type="ORF">EJV47_14600</name>
</gene>
<dbReference type="AlphaFoldDB" id="A0A3S0QH65"/>
<proteinExistence type="predicted"/>
<evidence type="ECO:0000256" key="1">
    <source>
        <dbReference type="SAM" id="MobiDB-lite"/>
    </source>
</evidence>
<evidence type="ECO:0000313" key="2">
    <source>
        <dbReference type="EMBL" id="RTQ48827.1"/>
    </source>
</evidence>
<reference evidence="2 3" key="1">
    <citation type="submission" date="2018-12" db="EMBL/GenBank/DDBJ databases">
        <title>Hymenobacter gummosus sp. nov., isolated from a spring.</title>
        <authorList>
            <person name="Nie L."/>
        </authorList>
    </citation>
    <scope>NUCLEOTIDE SEQUENCE [LARGE SCALE GENOMIC DNA]</scope>
    <source>
        <strain evidence="2 3">KCTC 52166</strain>
    </source>
</reference>
<name>A0A3S0QH65_9BACT</name>
<sequence length="138" mass="15349">MVYSLSLLTTRAQCDAVLAVANEKLKVLSFRDIETDYRADNTSATARGLHGELDGLNKYIATMTPVLDTLDPGKERDEQANTLRRKTDRRDELLSRQGKVGGEKLLVQELEQALLEPQLPILQQFIADVTAHRATLSA</sequence>
<feature type="region of interest" description="Disordered" evidence="1">
    <location>
        <begin position="72"/>
        <end position="94"/>
    </location>
</feature>
<dbReference type="EMBL" id="RXOF01000008">
    <property type="protein sequence ID" value="RTQ48827.1"/>
    <property type="molecule type" value="Genomic_DNA"/>
</dbReference>
<comment type="caution">
    <text evidence="2">The sequence shown here is derived from an EMBL/GenBank/DDBJ whole genome shotgun (WGS) entry which is preliminary data.</text>
</comment>
<keyword evidence="3" id="KW-1185">Reference proteome</keyword>
<dbReference type="Proteomes" id="UP000282184">
    <property type="component" value="Unassembled WGS sequence"/>
</dbReference>
<accession>A0A3S0QH65</accession>
<dbReference type="OrthoDB" id="886834at2"/>
<organism evidence="2 3">
    <name type="scientific">Hymenobacter gummosus</name>
    <dbReference type="NCBI Taxonomy" id="1776032"/>
    <lineage>
        <taxon>Bacteria</taxon>
        <taxon>Pseudomonadati</taxon>
        <taxon>Bacteroidota</taxon>
        <taxon>Cytophagia</taxon>
        <taxon>Cytophagales</taxon>
        <taxon>Hymenobacteraceae</taxon>
        <taxon>Hymenobacter</taxon>
    </lineage>
</organism>